<dbReference type="EMBL" id="DS231615">
    <property type="protein sequence ID" value="EDU40626.1"/>
    <property type="molecule type" value="Genomic_DNA"/>
</dbReference>
<dbReference type="AlphaFoldDB" id="B2VVC1"/>
<dbReference type="InParanoid" id="B2VVC1"/>
<evidence type="ECO:0000313" key="1">
    <source>
        <dbReference type="EMBL" id="EDU40626.1"/>
    </source>
</evidence>
<sequence>MSQPSNPKVCKTLMAPYISALDVVDFCTYCIYGVYSGCMVACLPAAFAAGYSNIRAVLKLQRLHTHLSSHLHLYLLLWNLDSCTPGEHD</sequence>
<protein>
    <submittedName>
        <fullName evidence="1">Uncharacterized protein</fullName>
    </submittedName>
</protein>
<reference evidence="2" key="1">
    <citation type="journal article" date="2013" name="G3 (Bethesda)">
        <title>Comparative genomics of a plant-pathogenic fungus, Pyrenophora tritici-repentis, reveals transduplication and the impact of repeat elements on pathogenicity and population divergence.</title>
        <authorList>
            <person name="Manning V.A."/>
            <person name="Pandelova I."/>
            <person name="Dhillon B."/>
            <person name="Wilhelm L.J."/>
            <person name="Goodwin S.B."/>
            <person name="Berlin A.M."/>
            <person name="Figueroa M."/>
            <person name="Freitag M."/>
            <person name="Hane J.K."/>
            <person name="Henrissat B."/>
            <person name="Holman W.H."/>
            <person name="Kodira C.D."/>
            <person name="Martin J."/>
            <person name="Oliver R.P."/>
            <person name="Robbertse B."/>
            <person name="Schackwitz W."/>
            <person name="Schwartz D.C."/>
            <person name="Spatafora J.W."/>
            <person name="Turgeon B.G."/>
            <person name="Yandava C."/>
            <person name="Young S."/>
            <person name="Zhou S."/>
            <person name="Zeng Q."/>
            <person name="Grigoriev I.V."/>
            <person name="Ma L.-J."/>
            <person name="Ciuffetti L.M."/>
        </authorList>
    </citation>
    <scope>NUCLEOTIDE SEQUENCE [LARGE SCALE GENOMIC DNA]</scope>
    <source>
        <strain evidence="2">Pt-1C-BFP</strain>
    </source>
</reference>
<gene>
    <name evidence="1" type="ORF">PTRG_01188</name>
</gene>
<accession>B2VVC1</accession>
<evidence type="ECO:0000313" key="2">
    <source>
        <dbReference type="Proteomes" id="UP000001471"/>
    </source>
</evidence>
<proteinExistence type="predicted"/>
<organism evidence="1 2">
    <name type="scientific">Pyrenophora tritici-repentis (strain Pt-1C-BFP)</name>
    <name type="common">Wheat tan spot fungus</name>
    <name type="synonym">Drechslera tritici-repentis</name>
    <dbReference type="NCBI Taxonomy" id="426418"/>
    <lineage>
        <taxon>Eukaryota</taxon>
        <taxon>Fungi</taxon>
        <taxon>Dikarya</taxon>
        <taxon>Ascomycota</taxon>
        <taxon>Pezizomycotina</taxon>
        <taxon>Dothideomycetes</taxon>
        <taxon>Pleosporomycetidae</taxon>
        <taxon>Pleosporales</taxon>
        <taxon>Pleosporineae</taxon>
        <taxon>Pleosporaceae</taxon>
        <taxon>Pyrenophora</taxon>
    </lineage>
</organism>
<dbReference type="Proteomes" id="UP000001471">
    <property type="component" value="Unassembled WGS sequence"/>
</dbReference>
<dbReference type="HOGENOM" id="CLU_2455855_0_0_1"/>
<name>B2VVC1_PYRTR</name>